<dbReference type="EMBL" id="JGVP01000016">
    <property type="protein sequence ID" value="KFB88255.1"/>
    <property type="molecule type" value="Genomic_DNA"/>
</dbReference>
<sequence>MIALNDYATLRAYTGSESTVMIENSYHHGVFLRDGADTTSLDNGATIVRDTQNRCWKRIINNGDYSIDWWYQAGDEQDYSLTINRASNFLQVAGDEWWKSAIPTTPAGINLVGPGGVRQCKTTANLKLWKNSIDFKGTILDFRGATDIECVRVLYSSGAPAIYNLRIVGTSDAAANLRGLCVYSDAANIHGMPTSQLLVQNVWLTDLYKGIVFGNNAYIQSWHSIMVRGCVWPIWSASTANAGEKIVFYKCLFGDGTNFYQGVHSLAFRDCSFDYSGFNSVADQQANTDYGLFDLKSGTLDFKNCHFEWGNEHRRNSRPVFTSDNGGTVKIKDSQWHSVQTNVTDPGGTVPYQYVEYFYFDKSSDLSGKCYIDGFDLINSDIKKGWSNNHIEMKRIGAPGYLNMWRQLYLGDGVNHLPEPTWKENGALLLNNVYAATGTRISQTETSDLAITLKEGVITATTKTAATADKKIEIYFPIEKNDLVLWRTTLENLKGLSSLDVTVGTYQGKYELNGNAGVNILLEKPCQWGRTGTVTPTSSATMTSDRITALNSTEYLPLPEGYVNYARILIILKNFAGSATNPASVDITKLLCQKIDIVSRNPRKAW</sequence>
<evidence type="ECO:0000313" key="1">
    <source>
        <dbReference type="EMBL" id="KFB88255.1"/>
    </source>
</evidence>
<proteinExistence type="predicted"/>
<protein>
    <submittedName>
        <fullName evidence="1">Uncharacterized protein</fullName>
    </submittedName>
</protein>
<reference evidence="1 2" key="1">
    <citation type="submission" date="2014-03" db="EMBL/GenBank/DDBJ databases">
        <title>Draft genome sequence of the Serratia grimesii strain a2.</title>
        <authorList>
            <person name="Toymentseva A."/>
            <person name="Kazakov S."/>
            <person name="Giliazeva A."/>
            <person name="Ismagilova R."/>
            <person name="Shah R."/>
            <person name="Sharipova M."/>
            <person name="Khaitlina S."/>
            <person name="Mardanova A."/>
        </authorList>
    </citation>
    <scope>NUCLEOTIDE SEQUENCE [LARGE SCALE GENOMIC DNA]</scope>
    <source>
        <strain evidence="1 2">A2</strain>
    </source>
</reference>
<gene>
    <name evidence="1" type="ORF">CR62_06085</name>
</gene>
<accession>A0ABR4U8S5</accession>
<evidence type="ECO:0000313" key="2">
    <source>
        <dbReference type="Proteomes" id="UP000028721"/>
    </source>
</evidence>
<keyword evidence="2" id="KW-1185">Reference proteome</keyword>
<comment type="caution">
    <text evidence="1">The sequence shown here is derived from an EMBL/GenBank/DDBJ whole genome shotgun (WGS) entry which is preliminary data.</text>
</comment>
<dbReference type="Proteomes" id="UP000028721">
    <property type="component" value="Unassembled WGS sequence"/>
</dbReference>
<organism evidence="1 2">
    <name type="scientific">Serratia grimesii</name>
    <dbReference type="NCBI Taxonomy" id="82995"/>
    <lineage>
        <taxon>Bacteria</taxon>
        <taxon>Pseudomonadati</taxon>
        <taxon>Pseudomonadota</taxon>
        <taxon>Gammaproteobacteria</taxon>
        <taxon>Enterobacterales</taxon>
        <taxon>Yersiniaceae</taxon>
        <taxon>Serratia</taxon>
    </lineage>
</organism>
<name>A0ABR4U8S5_9GAMM</name>